<dbReference type="AlphaFoldDB" id="A0AA46UB89"/>
<dbReference type="EMBL" id="CP083681">
    <property type="protein sequence ID" value="UYU71567.1"/>
    <property type="molecule type" value="Genomic_DNA"/>
</dbReference>
<feature type="non-terminal residue" evidence="2">
    <location>
        <position position="1"/>
    </location>
</feature>
<dbReference type="Proteomes" id="UP001156216">
    <property type="component" value="Chromosome"/>
</dbReference>
<evidence type="ECO:0000256" key="1">
    <source>
        <dbReference type="SAM" id="MobiDB-lite"/>
    </source>
</evidence>
<evidence type="ECO:0000313" key="2">
    <source>
        <dbReference type="EMBL" id="UYU71567.1"/>
    </source>
</evidence>
<proteinExistence type="predicted"/>
<protein>
    <submittedName>
        <fullName evidence="2">Toprim domain-containing protein</fullName>
    </submittedName>
</protein>
<name>A0AA46UB89_BACT4</name>
<dbReference type="Pfam" id="PF13155">
    <property type="entry name" value="Toprim_2"/>
    <property type="match status" value="1"/>
</dbReference>
<dbReference type="Gene3D" id="3.40.1360.10">
    <property type="match status" value="1"/>
</dbReference>
<reference evidence="2" key="1">
    <citation type="submission" date="2021-06" db="EMBL/GenBank/DDBJ databases">
        <title>Interrogation of the integrated mobile genetic elements in gut-associated Bacteroides with a consensus prediction approach.</title>
        <authorList>
            <person name="Campbell D.E."/>
            <person name="Leigh J.R."/>
            <person name="Kim T."/>
            <person name="England W."/>
            <person name="Whitaker R.J."/>
            <person name="Degnan P.H."/>
        </authorList>
    </citation>
    <scope>NUCLEOTIDE SEQUENCE</scope>
    <source>
        <strain evidence="2">VPI-BTDOT2</strain>
    </source>
</reference>
<sequence length="292" mass="32716">ESRMRGDMQVRFGGRYEETYCRKAARRLVPSLRIGQGGDIITLAMELQKTKDISYALKTIEGHFPAAFRPVAASPRQAEPQATGYRQVRIDPLTNPVLLGYLKERGILPEIAREACKEVHFQNKGKWYFAVGFANRSGGYEIRNKYLKGSISPKEITHIKNGSNRCIVVEGFMDYLSYLTLKATHPGNGQPKGNGPDYIVLNSVSNVGKAIPVLKEYKSALCLLDNDSAGRQAFQQMAQAGCPVRDKSDCYREYNDLNDYLLGRKMAQENKTDHQHETAPKLIEKPAKKQSG</sequence>
<accession>A0AA46UB89</accession>
<dbReference type="SUPFAM" id="SSF56731">
    <property type="entry name" value="DNA primase core"/>
    <property type="match status" value="1"/>
</dbReference>
<organism evidence="2 3">
    <name type="scientific">Bacteroides thetaiotaomicron</name>
    <dbReference type="NCBI Taxonomy" id="818"/>
    <lineage>
        <taxon>Bacteria</taxon>
        <taxon>Pseudomonadati</taxon>
        <taxon>Bacteroidota</taxon>
        <taxon>Bacteroidia</taxon>
        <taxon>Bacteroidales</taxon>
        <taxon>Bacteroidaceae</taxon>
        <taxon>Bacteroides</taxon>
    </lineage>
</organism>
<gene>
    <name evidence="2" type="ORF">KQP59_00200</name>
</gene>
<feature type="region of interest" description="Disordered" evidence="1">
    <location>
        <begin position="269"/>
        <end position="292"/>
    </location>
</feature>
<evidence type="ECO:0000313" key="3">
    <source>
        <dbReference type="Proteomes" id="UP001156216"/>
    </source>
</evidence>